<organism evidence="1 2">
    <name type="scientific">Glycine soja</name>
    <name type="common">Wild soybean</name>
    <dbReference type="NCBI Taxonomy" id="3848"/>
    <lineage>
        <taxon>Eukaryota</taxon>
        <taxon>Viridiplantae</taxon>
        <taxon>Streptophyta</taxon>
        <taxon>Embryophyta</taxon>
        <taxon>Tracheophyta</taxon>
        <taxon>Spermatophyta</taxon>
        <taxon>Magnoliopsida</taxon>
        <taxon>eudicotyledons</taxon>
        <taxon>Gunneridae</taxon>
        <taxon>Pentapetalae</taxon>
        <taxon>rosids</taxon>
        <taxon>fabids</taxon>
        <taxon>Fabales</taxon>
        <taxon>Fabaceae</taxon>
        <taxon>Papilionoideae</taxon>
        <taxon>50 kb inversion clade</taxon>
        <taxon>NPAAA clade</taxon>
        <taxon>indigoferoid/millettioid clade</taxon>
        <taxon>Phaseoleae</taxon>
        <taxon>Glycine</taxon>
        <taxon>Glycine subgen. Soja</taxon>
    </lineage>
</organism>
<gene>
    <name evidence="1" type="ORF">D0Y65_054897</name>
</gene>
<proteinExistence type="predicted"/>
<evidence type="ECO:0000313" key="1">
    <source>
        <dbReference type="EMBL" id="RZB45287.1"/>
    </source>
</evidence>
<comment type="caution">
    <text evidence="1">The sequence shown here is derived from an EMBL/GenBank/DDBJ whole genome shotgun (WGS) entry which is preliminary data.</text>
</comment>
<name>A0A445F8Z2_GLYSO</name>
<keyword evidence="2" id="KW-1185">Reference proteome</keyword>
<reference evidence="1 2" key="1">
    <citation type="submission" date="2018-09" db="EMBL/GenBank/DDBJ databases">
        <title>A high-quality reference genome of wild soybean provides a powerful tool to mine soybean genomes.</title>
        <authorList>
            <person name="Xie M."/>
            <person name="Chung C.Y.L."/>
            <person name="Li M.-W."/>
            <person name="Wong F.-L."/>
            <person name="Chan T.-F."/>
            <person name="Lam H.-M."/>
        </authorList>
    </citation>
    <scope>NUCLEOTIDE SEQUENCE [LARGE SCALE GENOMIC DNA]</scope>
    <source>
        <strain evidence="2">cv. W05</strain>
        <tissue evidence="1">Hypocotyl of etiolated seedlings</tissue>
    </source>
</reference>
<dbReference type="EMBL" id="QZWG01000020">
    <property type="protein sequence ID" value="RZB45287.1"/>
    <property type="molecule type" value="Genomic_DNA"/>
</dbReference>
<protein>
    <recommendedName>
        <fullName evidence="3">RNase H type-1 domain-containing protein</fullName>
    </recommendedName>
</protein>
<dbReference type="Proteomes" id="UP000289340">
    <property type="component" value="Chromosome 20"/>
</dbReference>
<dbReference type="AlphaFoldDB" id="A0A445F8Z2"/>
<evidence type="ECO:0008006" key="3">
    <source>
        <dbReference type="Google" id="ProtNLM"/>
    </source>
</evidence>
<sequence>MCSLSTKQINPPSAIDNSVVTAAKQQQSPQEENLMFISAGLEAIRCVSKVSGKATVIAAIGVRYTKKYADGGYTISGHIYREGNICADKLVRFASSLNDFCWLNSAPIFIAVELNSGWGSVVFGVPT</sequence>
<evidence type="ECO:0000313" key="2">
    <source>
        <dbReference type="Proteomes" id="UP000289340"/>
    </source>
</evidence>
<accession>A0A445F8Z2</accession>